<keyword evidence="1" id="KW-0805">Transcription regulation</keyword>
<dbReference type="SUPFAM" id="SSF46785">
    <property type="entry name" value="Winged helix' DNA-binding domain"/>
    <property type="match status" value="1"/>
</dbReference>
<evidence type="ECO:0000313" key="6">
    <source>
        <dbReference type="Proteomes" id="UP000219546"/>
    </source>
</evidence>
<dbReference type="Gene3D" id="3.40.1410.10">
    <property type="entry name" value="Chorismate lyase-like"/>
    <property type="match status" value="1"/>
</dbReference>
<dbReference type="Proteomes" id="UP000219546">
    <property type="component" value="Unassembled WGS sequence"/>
</dbReference>
<evidence type="ECO:0000256" key="1">
    <source>
        <dbReference type="ARBA" id="ARBA00023015"/>
    </source>
</evidence>
<dbReference type="RefSeq" id="WP_097160437.1">
    <property type="nucleotide sequence ID" value="NZ_JBEPMQ010000015.1"/>
</dbReference>
<dbReference type="SUPFAM" id="SSF64288">
    <property type="entry name" value="Chorismate lyase-like"/>
    <property type="match status" value="1"/>
</dbReference>
<dbReference type="InterPro" id="IPR011663">
    <property type="entry name" value="UTRA"/>
</dbReference>
<keyword evidence="3" id="KW-0804">Transcription</keyword>
<evidence type="ECO:0000256" key="2">
    <source>
        <dbReference type="ARBA" id="ARBA00023125"/>
    </source>
</evidence>
<sequence length="252" mass="28896">MSMEPDHGHLYLQVIDRLKKRIEEGTYREKERLPSEFDLAKDLGVSRATLREALRVLEEENAVVRRHGVGTFVAPKPLLNSGIEQLHSVTGMIKNAGLRPRTIFLNSSEIGSTEEDKNRFMITDQDELLLVERVLTANGEPIVYCLDKIPKYILKEPFALNQDSIFNLIEEKAKCRIAYAVSEIEPVGYHEKISPLLNCDPEIALLLLKQLHYDEAERPVLYSVNYFRADAFRFQVVRRRNLFGGANSLKKQ</sequence>
<dbReference type="SMART" id="SM00866">
    <property type="entry name" value="UTRA"/>
    <property type="match status" value="1"/>
</dbReference>
<dbReference type="InterPro" id="IPR028978">
    <property type="entry name" value="Chorismate_lyase_/UTRA_dom_sf"/>
</dbReference>
<dbReference type="InterPro" id="IPR050679">
    <property type="entry name" value="Bact_HTH_transcr_reg"/>
</dbReference>
<proteinExistence type="predicted"/>
<dbReference type="GO" id="GO:0003677">
    <property type="term" value="F:DNA binding"/>
    <property type="evidence" value="ECO:0007669"/>
    <property type="project" value="UniProtKB-KW"/>
</dbReference>
<evidence type="ECO:0000259" key="4">
    <source>
        <dbReference type="PROSITE" id="PS50949"/>
    </source>
</evidence>
<reference evidence="5 6" key="1">
    <citation type="submission" date="2017-08" db="EMBL/GenBank/DDBJ databases">
        <authorList>
            <person name="de Groot N.N."/>
        </authorList>
    </citation>
    <scope>NUCLEOTIDE SEQUENCE [LARGE SCALE GENOMIC DNA]</scope>
    <source>
        <strain evidence="5 6">JC228</strain>
    </source>
</reference>
<gene>
    <name evidence="5" type="ORF">SAMN05877753_1125</name>
</gene>
<dbReference type="Pfam" id="PF07702">
    <property type="entry name" value="UTRA"/>
    <property type="match status" value="1"/>
</dbReference>
<dbReference type="OrthoDB" id="149756at2"/>
<dbReference type="SMART" id="SM00345">
    <property type="entry name" value="HTH_GNTR"/>
    <property type="match status" value="1"/>
</dbReference>
<dbReference type="InterPro" id="IPR036390">
    <property type="entry name" value="WH_DNA-bd_sf"/>
</dbReference>
<feature type="domain" description="HTH gntR-type" evidence="4">
    <location>
        <begin position="8"/>
        <end position="76"/>
    </location>
</feature>
<dbReference type="GO" id="GO:0045892">
    <property type="term" value="P:negative regulation of DNA-templated transcription"/>
    <property type="evidence" value="ECO:0007669"/>
    <property type="project" value="TreeGrafter"/>
</dbReference>
<keyword evidence="6" id="KW-1185">Reference proteome</keyword>
<accession>A0A285D7V3</accession>
<dbReference type="EMBL" id="OAOP01000012">
    <property type="protein sequence ID" value="SNX75358.1"/>
    <property type="molecule type" value="Genomic_DNA"/>
</dbReference>
<dbReference type="AlphaFoldDB" id="A0A285D7V3"/>
<name>A0A285D7V3_9BACI</name>
<dbReference type="PANTHER" id="PTHR44846">
    <property type="entry name" value="MANNOSYL-D-GLYCERATE TRANSPORT/METABOLISM SYSTEM REPRESSOR MNGR-RELATED"/>
    <property type="match status" value="1"/>
</dbReference>
<dbReference type="Gene3D" id="1.10.10.10">
    <property type="entry name" value="Winged helix-like DNA-binding domain superfamily/Winged helix DNA-binding domain"/>
    <property type="match status" value="1"/>
</dbReference>
<evidence type="ECO:0000256" key="3">
    <source>
        <dbReference type="ARBA" id="ARBA00023163"/>
    </source>
</evidence>
<dbReference type="InterPro" id="IPR036388">
    <property type="entry name" value="WH-like_DNA-bd_sf"/>
</dbReference>
<dbReference type="InterPro" id="IPR000524">
    <property type="entry name" value="Tscrpt_reg_HTH_GntR"/>
</dbReference>
<dbReference type="GO" id="GO:0003700">
    <property type="term" value="F:DNA-binding transcription factor activity"/>
    <property type="evidence" value="ECO:0007669"/>
    <property type="project" value="InterPro"/>
</dbReference>
<dbReference type="PANTHER" id="PTHR44846:SF17">
    <property type="entry name" value="GNTR-FAMILY TRANSCRIPTIONAL REGULATOR"/>
    <property type="match status" value="1"/>
</dbReference>
<dbReference type="Pfam" id="PF00392">
    <property type="entry name" value="GntR"/>
    <property type="match status" value="1"/>
</dbReference>
<dbReference type="PROSITE" id="PS50949">
    <property type="entry name" value="HTH_GNTR"/>
    <property type="match status" value="1"/>
</dbReference>
<evidence type="ECO:0000313" key="5">
    <source>
        <dbReference type="EMBL" id="SNX75358.1"/>
    </source>
</evidence>
<keyword evidence="2" id="KW-0238">DNA-binding</keyword>
<protein>
    <submittedName>
        <fullName evidence="5">GntR family transcriptional regulator</fullName>
    </submittedName>
</protein>
<organism evidence="5 6">
    <name type="scientific">Bacillus oleivorans</name>
    <dbReference type="NCBI Taxonomy" id="1448271"/>
    <lineage>
        <taxon>Bacteria</taxon>
        <taxon>Bacillati</taxon>
        <taxon>Bacillota</taxon>
        <taxon>Bacilli</taxon>
        <taxon>Bacillales</taxon>
        <taxon>Bacillaceae</taxon>
        <taxon>Bacillus</taxon>
    </lineage>
</organism>
<dbReference type="PRINTS" id="PR00035">
    <property type="entry name" value="HTHGNTR"/>
</dbReference>
<dbReference type="CDD" id="cd07377">
    <property type="entry name" value="WHTH_GntR"/>
    <property type="match status" value="1"/>
</dbReference>